<organism evidence="1 2">
    <name type="scientific">Pseudocercospora musae</name>
    <dbReference type="NCBI Taxonomy" id="113226"/>
    <lineage>
        <taxon>Eukaryota</taxon>
        <taxon>Fungi</taxon>
        <taxon>Dikarya</taxon>
        <taxon>Ascomycota</taxon>
        <taxon>Pezizomycotina</taxon>
        <taxon>Dothideomycetes</taxon>
        <taxon>Dothideomycetidae</taxon>
        <taxon>Mycosphaerellales</taxon>
        <taxon>Mycosphaerellaceae</taxon>
        <taxon>Pseudocercospora</taxon>
    </lineage>
</organism>
<reference evidence="1 2" key="1">
    <citation type="submission" date="2015-07" db="EMBL/GenBank/DDBJ databases">
        <title>Comparative genomics of the Sigatoka disease complex on banana suggests a link between parallel evolutionary changes in Pseudocercospora fijiensis and Pseudocercospora eumusae and increased virulence on the banana host.</title>
        <authorList>
            <person name="Chang T.-C."/>
            <person name="Salvucci A."/>
            <person name="Crous P.W."/>
            <person name="Stergiopoulos I."/>
        </authorList>
    </citation>
    <scope>NUCLEOTIDE SEQUENCE [LARGE SCALE GENOMIC DNA]</scope>
    <source>
        <strain evidence="1 2">CBS 116634</strain>
    </source>
</reference>
<protein>
    <recommendedName>
        <fullName evidence="3">SnoaL-like domain-containing protein</fullName>
    </recommendedName>
</protein>
<evidence type="ECO:0000313" key="1">
    <source>
        <dbReference type="EMBL" id="KXS93675.1"/>
    </source>
</evidence>
<dbReference type="AlphaFoldDB" id="A0A139GU13"/>
<evidence type="ECO:0008006" key="3">
    <source>
        <dbReference type="Google" id="ProtNLM"/>
    </source>
</evidence>
<proteinExistence type="predicted"/>
<sequence length="192" mass="20749">MPIPHSTSRLSQPVGTIALPPTNALAARHPSLELLCPGLDHPPQSSKPPASMTATALYISHLIDTLSALMCSEEGLSDPLLWQHIGADLQADASADPTSAAVKGYASLAFHLSQHREMLKRMPDYQLEVVENVVQVYANGMKAKAWSFKKVSGLPAGVCTEQVSSTTWERQGEDKTWVVTNMDLLRGIAGYD</sequence>
<keyword evidence="2" id="KW-1185">Reference proteome</keyword>
<accession>A0A139GU13</accession>
<comment type="caution">
    <text evidence="1">The sequence shown here is derived from an EMBL/GenBank/DDBJ whole genome shotgun (WGS) entry which is preliminary data.</text>
</comment>
<gene>
    <name evidence="1" type="ORF">AC579_3595</name>
</gene>
<dbReference type="Proteomes" id="UP000073492">
    <property type="component" value="Unassembled WGS sequence"/>
</dbReference>
<name>A0A139GU13_9PEZI</name>
<evidence type="ECO:0000313" key="2">
    <source>
        <dbReference type="Proteomes" id="UP000073492"/>
    </source>
</evidence>
<dbReference type="EMBL" id="LFZO01001109">
    <property type="protein sequence ID" value="KXS93675.1"/>
    <property type="molecule type" value="Genomic_DNA"/>
</dbReference>